<dbReference type="Proteomes" id="UP001500943">
    <property type="component" value="Unassembled WGS sequence"/>
</dbReference>
<protein>
    <recommendedName>
        <fullName evidence="1">HTH cro/C1-type domain-containing protein</fullName>
    </recommendedName>
</protein>
<reference evidence="3" key="1">
    <citation type="journal article" date="2019" name="Int. J. Syst. Evol. Microbiol.">
        <title>The Global Catalogue of Microorganisms (GCM) 10K type strain sequencing project: providing services to taxonomists for standard genome sequencing and annotation.</title>
        <authorList>
            <consortium name="The Broad Institute Genomics Platform"/>
            <consortium name="The Broad Institute Genome Sequencing Center for Infectious Disease"/>
            <person name="Wu L."/>
            <person name="Ma J."/>
        </authorList>
    </citation>
    <scope>NUCLEOTIDE SEQUENCE [LARGE SCALE GENOMIC DNA]</scope>
    <source>
        <strain evidence="3">JCM 12762</strain>
    </source>
</reference>
<dbReference type="PROSITE" id="PS50943">
    <property type="entry name" value="HTH_CROC1"/>
    <property type="match status" value="1"/>
</dbReference>
<feature type="domain" description="HTH cro/C1-type" evidence="1">
    <location>
        <begin position="16"/>
        <end position="70"/>
    </location>
</feature>
<gene>
    <name evidence="2" type="ORF">GCM10009655_07660</name>
</gene>
<keyword evidence="3" id="KW-1185">Reference proteome</keyword>
<name>A0ABP4G2A3_9MICO</name>
<evidence type="ECO:0000313" key="2">
    <source>
        <dbReference type="EMBL" id="GAA1211043.1"/>
    </source>
</evidence>
<dbReference type="InterPro" id="IPR001387">
    <property type="entry name" value="Cro/C1-type_HTH"/>
</dbReference>
<dbReference type="InterPro" id="IPR010982">
    <property type="entry name" value="Lambda_DNA-bd_dom_sf"/>
</dbReference>
<proteinExistence type="predicted"/>
<evidence type="ECO:0000259" key="1">
    <source>
        <dbReference type="PROSITE" id="PS50943"/>
    </source>
</evidence>
<dbReference type="EMBL" id="BAAAKW010000017">
    <property type="protein sequence ID" value="GAA1211043.1"/>
    <property type="molecule type" value="Genomic_DNA"/>
</dbReference>
<dbReference type="SMART" id="SM00530">
    <property type="entry name" value="HTH_XRE"/>
    <property type="match status" value="1"/>
</dbReference>
<dbReference type="Gene3D" id="1.10.260.40">
    <property type="entry name" value="lambda repressor-like DNA-binding domains"/>
    <property type="match status" value="1"/>
</dbReference>
<dbReference type="SUPFAM" id="SSF47413">
    <property type="entry name" value="lambda repressor-like DNA-binding domains"/>
    <property type="match status" value="1"/>
</dbReference>
<dbReference type="CDD" id="cd00093">
    <property type="entry name" value="HTH_XRE"/>
    <property type="match status" value="1"/>
</dbReference>
<organism evidence="2 3">
    <name type="scientific">Rhodoglobus aureus</name>
    <dbReference type="NCBI Taxonomy" id="191497"/>
    <lineage>
        <taxon>Bacteria</taxon>
        <taxon>Bacillati</taxon>
        <taxon>Actinomycetota</taxon>
        <taxon>Actinomycetes</taxon>
        <taxon>Micrococcales</taxon>
        <taxon>Microbacteriaceae</taxon>
        <taxon>Rhodoglobus</taxon>
    </lineage>
</organism>
<accession>A0ABP4G2A3</accession>
<dbReference type="RefSeq" id="WP_343923327.1">
    <property type="nucleotide sequence ID" value="NZ_BAAAKW010000017.1"/>
</dbReference>
<dbReference type="Pfam" id="PF01381">
    <property type="entry name" value="HTH_3"/>
    <property type="match status" value="1"/>
</dbReference>
<evidence type="ECO:0000313" key="3">
    <source>
        <dbReference type="Proteomes" id="UP001500943"/>
    </source>
</evidence>
<comment type="caution">
    <text evidence="2">The sequence shown here is derived from an EMBL/GenBank/DDBJ whole genome shotgun (WGS) entry which is preliminary data.</text>
</comment>
<sequence length="98" mass="10775">MPTITITRFRDFGAVIKAARESRGLRQDKLADELDITRQYLQDLENGRPNLYITRLLRAMNFLGITISVSYTPVSVAKPGAAVASTNETSPSAAMTDD</sequence>